<gene>
    <name evidence="1" type="ORF">MMOS7_08370</name>
</gene>
<dbReference type="Proteomes" id="UP000263689">
    <property type="component" value="Chromosome"/>
</dbReference>
<reference evidence="1 2" key="1">
    <citation type="submission" date="2009-06" db="EMBL/GenBank/DDBJ databases">
        <title>Molecular Evidence for Microbiologically Influenced Corrosion from genome of Methanogen.</title>
        <authorList>
            <person name="Ito N."/>
            <person name="Tsurumaru H."/>
            <person name="Shimizu A."/>
            <person name="Harada T."/>
            <person name="Hosoyama A."/>
            <person name="Horikawa H."/>
            <person name="Wakai S."/>
            <person name="Sasaki K."/>
            <person name="Nishijima K."/>
            <person name="Ataku H."/>
            <person name="Yamazaki J."/>
            <person name="Mise M."/>
            <person name="Yamazaki S."/>
            <person name="Tanikawa S."/>
            <person name="Harayama S."/>
            <person name="Fujita N."/>
        </authorList>
    </citation>
    <scope>NUCLEOTIDE SEQUENCE [LARGE SCALE GENOMIC DNA]</scope>
    <source>
        <strain evidence="2">OS7 ( NBRC 103642)</strain>
    </source>
</reference>
<evidence type="ECO:0000313" key="2">
    <source>
        <dbReference type="Proteomes" id="UP000263689"/>
    </source>
</evidence>
<protein>
    <submittedName>
        <fullName evidence="1">Uncharacterized protein</fullName>
    </submittedName>
</protein>
<dbReference type="EMBL" id="AP011528">
    <property type="protein sequence ID" value="BAP62923.1"/>
    <property type="molecule type" value="Genomic_DNA"/>
</dbReference>
<accession>A0A2Z5PIV6</accession>
<sequence>MTKKLTNPKISKNKEKLTNIEETSLKSKLTAEKEIRPSISLRFFDDKFSGFSDLNKSELKSWDKFIKDVNKSDSWDDVFNKYFRGINSDPKSLDKVKRLNIYSDQIEIIHLGLTQKFRIHGANLNGRFKLIWLDPNHKIHKMS</sequence>
<dbReference type="KEGG" id="mmao:MMOS7_08370"/>
<dbReference type="NCBIfam" id="NF046006">
    <property type="entry name" value="MAG6450_fam"/>
    <property type="match status" value="1"/>
</dbReference>
<dbReference type="AlphaFoldDB" id="A0A2Z5PIV6"/>
<name>A0A2Z5PIV6_METMI</name>
<proteinExistence type="predicted"/>
<organism evidence="1 2">
    <name type="scientific">Methanococcus maripaludis OS7</name>
    <dbReference type="NCBI Taxonomy" id="637915"/>
    <lineage>
        <taxon>Archaea</taxon>
        <taxon>Methanobacteriati</taxon>
        <taxon>Methanobacteriota</taxon>
        <taxon>Methanomada group</taxon>
        <taxon>Methanococci</taxon>
        <taxon>Methanococcales</taxon>
        <taxon>Methanococcaceae</taxon>
        <taxon>Methanococcus</taxon>
    </lineage>
</organism>
<dbReference type="GeneID" id="37875325"/>
<dbReference type="RefSeq" id="WP_119720880.1">
    <property type="nucleotide sequence ID" value="NZ_AP011528.1"/>
</dbReference>
<evidence type="ECO:0000313" key="1">
    <source>
        <dbReference type="EMBL" id="BAP62923.1"/>
    </source>
</evidence>